<dbReference type="InterPro" id="IPR013325">
    <property type="entry name" value="RNA_pol_sigma_r2"/>
</dbReference>
<gene>
    <name evidence="6" type="ORF">CLV99_0926</name>
</gene>
<dbReference type="AlphaFoldDB" id="A0A4R6WKM4"/>
<comment type="similarity">
    <text evidence="1">Belongs to the sigma-70 factor family. ECF subfamily.</text>
</comment>
<dbReference type="GO" id="GO:0006352">
    <property type="term" value="P:DNA-templated transcription initiation"/>
    <property type="evidence" value="ECO:0007669"/>
    <property type="project" value="InterPro"/>
</dbReference>
<keyword evidence="7" id="KW-1185">Reference proteome</keyword>
<dbReference type="PANTHER" id="PTHR43133:SF46">
    <property type="entry name" value="RNA POLYMERASE SIGMA-70 FACTOR ECF SUBFAMILY"/>
    <property type="match status" value="1"/>
</dbReference>
<dbReference type="NCBIfam" id="TIGR02937">
    <property type="entry name" value="sigma70-ECF"/>
    <property type="match status" value="1"/>
</dbReference>
<evidence type="ECO:0000256" key="3">
    <source>
        <dbReference type="ARBA" id="ARBA00023082"/>
    </source>
</evidence>
<dbReference type="PANTHER" id="PTHR43133">
    <property type="entry name" value="RNA POLYMERASE ECF-TYPE SIGMA FACTO"/>
    <property type="match status" value="1"/>
</dbReference>
<protein>
    <submittedName>
        <fullName evidence="6">RNA polymerase sigma-70 factor (ECF subfamily)</fullName>
    </submittedName>
</protein>
<keyword evidence="4" id="KW-0804">Transcription</keyword>
<evidence type="ECO:0000256" key="2">
    <source>
        <dbReference type="ARBA" id="ARBA00023015"/>
    </source>
</evidence>
<name>A0A4R6WKM4_9SPHI</name>
<dbReference type="EMBL" id="SNYV01000011">
    <property type="protein sequence ID" value="TDQ79487.1"/>
    <property type="molecule type" value="Genomic_DNA"/>
</dbReference>
<accession>A0A4R6WKM4</accession>
<dbReference type="InterPro" id="IPR013324">
    <property type="entry name" value="RNA_pol_sigma_r3/r4-like"/>
</dbReference>
<proteinExistence type="inferred from homology"/>
<dbReference type="InterPro" id="IPR036388">
    <property type="entry name" value="WH-like_DNA-bd_sf"/>
</dbReference>
<dbReference type="Gene3D" id="1.10.1740.10">
    <property type="match status" value="1"/>
</dbReference>
<organism evidence="6 7">
    <name type="scientific">Sphingobacterium yanglingense</name>
    <dbReference type="NCBI Taxonomy" id="1437280"/>
    <lineage>
        <taxon>Bacteria</taxon>
        <taxon>Pseudomonadati</taxon>
        <taxon>Bacteroidota</taxon>
        <taxon>Sphingobacteriia</taxon>
        <taxon>Sphingobacteriales</taxon>
        <taxon>Sphingobacteriaceae</taxon>
        <taxon>Sphingobacterium</taxon>
    </lineage>
</organism>
<reference evidence="6 7" key="1">
    <citation type="submission" date="2019-03" db="EMBL/GenBank/DDBJ databases">
        <title>Genomic Encyclopedia of Archaeal and Bacterial Type Strains, Phase II (KMG-II): from individual species to whole genera.</title>
        <authorList>
            <person name="Goeker M."/>
        </authorList>
    </citation>
    <scope>NUCLEOTIDE SEQUENCE [LARGE SCALE GENOMIC DNA]</scope>
    <source>
        <strain evidence="6 7">DSM 28353</strain>
    </source>
</reference>
<dbReference type="InterPro" id="IPR007627">
    <property type="entry name" value="RNA_pol_sigma70_r2"/>
</dbReference>
<dbReference type="Proteomes" id="UP000295292">
    <property type="component" value="Unassembled WGS sequence"/>
</dbReference>
<dbReference type="GO" id="GO:0016987">
    <property type="term" value="F:sigma factor activity"/>
    <property type="evidence" value="ECO:0007669"/>
    <property type="project" value="UniProtKB-KW"/>
</dbReference>
<dbReference type="Pfam" id="PF04542">
    <property type="entry name" value="Sigma70_r2"/>
    <property type="match status" value="1"/>
</dbReference>
<dbReference type="InterPro" id="IPR039425">
    <property type="entry name" value="RNA_pol_sigma-70-like"/>
</dbReference>
<evidence type="ECO:0000256" key="4">
    <source>
        <dbReference type="ARBA" id="ARBA00023163"/>
    </source>
</evidence>
<evidence type="ECO:0000259" key="5">
    <source>
        <dbReference type="Pfam" id="PF04542"/>
    </source>
</evidence>
<dbReference type="Gene3D" id="1.10.10.10">
    <property type="entry name" value="Winged helix-like DNA-binding domain superfamily/Winged helix DNA-binding domain"/>
    <property type="match status" value="1"/>
</dbReference>
<dbReference type="SUPFAM" id="SSF88659">
    <property type="entry name" value="Sigma3 and sigma4 domains of RNA polymerase sigma factors"/>
    <property type="match status" value="1"/>
</dbReference>
<sequence>MSTANLDNGVSEINRDTFRMIYDTYWSKVYSYAKRILEDEQGAEDVVQQVFVSLWERRTEIQIQHIEGYLIRSVKYVCLNQLKKRQRYTDSEQLTVDSKKSDLRTDDNILYQELERTIERLLGPFTQKCQEMFRMRFQDGLDNQSIATHFDLSEKTIRNKLSITIGAIREKLKTAGYK</sequence>
<evidence type="ECO:0000313" key="6">
    <source>
        <dbReference type="EMBL" id="TDQ79487.1"/>
    </source>
</evidence>
<feature type="domain" description="RNA polymerase sigma-70 region 2" evidence="5">
    <location>
        <begin position="22"/>
        <end position="87"/>
    </location>
</feature>
<evidence type="ECO:0000256" key="1">
    <source>
        <dbReference type="ARBA" id="ARBA00010641"/>
    </source>
</evidence>
<comment type="caution">
    <text evidence="6">The sequence shown here is derived from an EMBL/GenBank/DDBJ whole genome shotgun (WGS) entry which is preliminary data.</text>
</comment>
<keyword evidence="2" id="KW-0805">Transcription regulation</keyword>
<dbReference type="InterPro" id="IPR014284">
    <property type="entry name" value="RNA_pol_sigma-70_dom"/>
</dbReference>
<dbReference type="RefSeq" id="WP_133583278.1">
    <property type="nucleotide sequence ID" value="NZ_SNYV01000011.1"/>
</dbReference>
<dbReference type="SUPFAM" id="SSF88946">
    <property type="entry name" value="Sigma2 domain of RNA polymerase sigma factors"/>
    <property type="match status" value="1"/>
</dbReference>
<evidence type="ECO:0000313" key="7">
    <source>
        <dbReference type="Proteomes" id="UP000295292"/>
    </source>
</evidence>
<keyword evidence="3" id="KW-0731">Sigma factor</keyword>
<dbReference type="OrthoDB" id="665113at2"/>